<comment type="caution">
    <text evidence="10">The sequence shown here is derived from an EMBL/GenBank/DDBJ whole genome shotgun (WGS) entry which is preliminary data.</text>
</comment>
<reference evidence="10" key="1">
    <citation type="submission" date="2023-09" db="EMBL/GenBank/DDBJ databases">
        <title>Marinobacter sediminicola sp. nov. and Marinobacter maritimum sp. nov., isolated from marine sediment.</title>
        <authorList>
            <person name="An J."/>
        </authorList>
    </citation>
    <scope>NUCLEOTIDE SEQUENCE</scope>
    <source>
        <strain evidence="10">F60267</strain>
    </source>
</reference>
<evidence type="ECO:0000256" key="3">
    <source>
        <dbReference type="ARBA" id="ARBA00007681"/>
    </source>
</evidence>
<evidence type="ECO:0000256" key="8">
    <source>
        <dbReference type="ARBA" id="ARBA00023196"/>
    </source>
</evidence>
<evidence type="ECO:0000256" key="7">
    <source>
        <dbReference type="ARBA" id="ARBA00023136"/>
    </source>
</evidence>
<dbReference type="InterPro" id="IPR000131">
    <property type="entry name" value="ATP_synth_F1_gsu"/>
</dbReference>
<dbReference type="Proteomes" id="UP001267407">
    <property type="component" value="Unassembled WGS sequence"/>
</dbReference>
<keyword evidence="6" id="KW-0406">Ion transport</keyword>
<dbReference type="InterPro" id="IPR035968">
    <property type="entry name" value="ATP_synth_F1_ATPase_gsu"/>
</dbReference>
<evidence type="ECO:0000256" key="2">
    <source>
        <dbReference type="ARBA" id="ARBA00004170"/>
    </source>
</evidence>
<evidence type="ECO:0000256" key="9">
    <source>
        <dbReference type="ARBA" id="ARBA00023310"/>
    </source>
</evidence>
<proteinExistence type="inferred from homology"/>
<accession>A0ABU2HDZ9</accession>
<evidence type="ECO:0000256" key="5">
    <source>
        <dbReference type="ARBA" id="ARBA00022781"/>
    </source>
</evidence>
<keyword evidence="5" id="KW-0375">Hydrogen ion transport</keyword>
<comment type="subcellular location">
    <subcellularLocation>
        <location evidence="2">Membrane</location>
        <topology evidence="2">Peripheral membrane protein</topology>
    </subcellularLocation>
</comment>
<evidence type="ECO:0000256" key="1">
    <source>
        <dbReference type="ARBA" id="ARBA00003456"/>
    </source>
</evidence>
<keyword evidence="8" id="KW-0139">CF(1)</keyword>
<name>A0ABU2HDZ9_9GAMM</name>
<evidence type="ECO:0000256" key="6">
    <source>
        <dbReference type="ARBA" id="ARBA00023065"/>
    </source>
</evidence>
<dbReference type="PRINTS" id="PR00126">
    <property type="entry name" value="ATPASEGAMMA"/>
</dbReference>
<evidence type="ECO:0000256" key="4">
    <source>
        <dbReference type="ARBA" id="ARBA00022448"/>
    </source>
</evidence>
<sequence length="301" mass="33220">MAQTLETLTRHSDTLTSIRGIVHTMKTLSAINAAPYEHAARSIEAYHQTILQGFAAFAYRTGGINLRQENAVEHLVIVFGSDHGLCGNYNEVLAEVVQQHCQSQTIGKQRLLCIGAQMNDALDDQDLLPEAVLLPPASADGIGRLAGDIVTRIDRFSRGQPLHHLAVTLAFTQRGEHGTREPTIQSLLPLAPSLLERKTHWGSRSLPDYTMEADALLSSLIRSHIFASVFRASAEAMVTENSARLALMQQAEQSVDERIEVVEGELRSVRQTEITNELMDVIIGFEALKKPKKRVVSEQPQ</sequence>
<comment type="function">
    <text evidence="1">Produces ATP from ADP in the presence of a proton gradient across the membrane. The gamma chain is believed to be important in regulating ATPase activity and the flow of protons through the CF(0) complex.</text>
</comment>
<dbReference type="Gene3D" id="3.40.1380.10">
    <property type="match status" value="1"/>
</dbReference>
<dbReference type="RefSeq" id="WP_310965368.1">
    <property type="nucleotide sequence ID" value="NZ_JAVMBO010000003.1"/>
</dbReference>
<gene>
    <name evidence="10" type="ORF">RKA07_01595</name>
</gene>
<dbReference type="Pfam" id="PF00231">
    <property type="entry name" value="ATP-synt"/>
    <property type="match status" value="1"/>
</dbReference>
<keyword evidence="7" id="KW-0472">Membrane</keyword>
<comment type="similarity">
    <text evidence="3">Belongs to the ATPase gamma chain family.</text>
</comment>
<keyword evidence="9" id="KW-0066">ATP synthesis</keyword>
<evidence type="ECO:0000313" key="11">
    <source>
        <dbReference type="Proteomes" id="UP001267407"/>
    </source>
</evidence>
<dbReference type="Gene3D" id="1.10.287.80">
    <property type="entry name" value="ATP synthase, gamma subunit, helix hairpin domain"/>
    <property type="match status" value="1"/>
</dbReference>
<evidence type="ECO:0000313" key="10">
    <source>
        <dbReference type="EMBL" id="MDS1308791.1"/>
    </source>
</evidence>
<keyword evidence="11" id="KW-1185">Reference proteome</keyword>
<keyword evidence="4" id="KW-0813">Transport</keyword>
<organism evidence="10 11">
    <name type="scientific">Marinobacter xiaoshiensis</name>
    <dbReference type="NCBI Taxonomy" id="3073652"/>
    <lineage>
        <taxon>Bacteria</taxon>
        <taxon>Pseudomonadati</taxon>
        <taxon>Pseudomonadota</taxon>
        <taxon>Gammaproteobacteria</taxon>
        <taxon>Pseudomonadales</taxon>
        <taxon>Marinobacteraceae</taxon>
        <taxon>Marinobacter</taxon>
    </lineage>
</organism>
<protein>
    <submittedName>
        <fullName evidence="10">F0F1 ATP synthase subunit gamma</fullName>
    </submittedName>
</protein>
<dbReference type="EMBL" id="JAVMBO010000003">
    <property type="protein sequence ID" value="MDS1308791.1"/>
    <property type="molecule type" value="Genomic_DNA"/>
</dbReference>
<dbReference type="SUPFAM" id="SSF52943">
    <property type="entry name" value="ATP synthase (F1-ATPase), gamma subunit"/>
    <property type="match status" value="1"/>
</dbReference>